<name>A3VJT1_9RHOB</name>
<keyword evidence="5 9" id="KW-0812">Transmembrane</keyword>
<accession>A3VJT1</accession>
<keyword evidence="3" id="KW-1003">Cell membrane</keyword>
<dbReference type="Pfam" id="PF04143">
    <property type="entry name" value="Sulf_transp"/>
    <property type="match status" value="1"/>
</dbReference>
<proteinExistence type="inferred from homology"/>
<reference evidence="10 11" key="1">
    <citation type="journal article" date="2010" name="J. Bacteriol.">
        <title>Genome sequences of Pelagibaca bermudensis HTCC2601T and Maritimibacter alkaliphilus HTCC2654T, the type strains of two marine Roseobacter genera.</title>
        <authorList>
            <person name="Thrash J.C."/>
            <person name="Cho J.C."/>
            <person name="Ferriera S."/>
            <person name="Johnson J."/>
            <person name="Vergin K.L."/>
            <person name="Giovannoni S.J."/>
        </authorList>
    </citation>
    <scope>NUCLEOTIDE SEQUENCE [LARGE SCALE GENOMIC DNA]</scope>
    <source>
        <strain evidence="10 11">HTCC2654</strain>
    </source>
</reference>
<evidence type="ECO:0000256" key="3">
    <source>
        <dbReference type="ARBA" id="ARBA00022475"/>
    </source>
</evidence>
<dbReference type="PANTHER" id="PTHR30574:SF1">
    <property type="entry name" value="SULPHUR TRANSPORT DOMAIN-CONTAINING PROTEIN"/>
    <property type="match status" value="1"/>
</dbReference>
<organism evidence="10 11">
    <name type="scientific">Maritimibacter alkaliphilus HTCC2654</name>
    <dbReference type="NCBI Taxonomy" id="314271"/>
    <lineage>
        <taxon>Bacteria</taxon>
        <taxon>Pseudomonadati</taxon>
        <taxon>Pseudomonadota</taxon>
        <taxon>Alphaproteobacteria</taxon>
        <taxon>Rhodobacterales</taxon>
        <taxon>Roseobacteraceae</taxon>
        <taxon>Maritimibacter</taxon>
    </lineage>
</organism>
<dbReference type="OrthoDB" id="9814020at2"/>
<dbReference type="InterPro" id="IPR007272">
    <property type="entry name" value="Sulf_transp_TsuA/YedE"/>
</dbReference>
<feature type="transmembrane region" description="Helical" evidence="9">
    <location>
        <begin position="84"/>
        <end position="102"/>
    </location>
</feature>
<feature type="transmembrane region" description="Helical" evidence="9">
    <location>
        <begin position="53"/>
        <end position="72"/>
    </location>
</feature>
<evidence type="ECO:0000256" key="9">
    <source>
        <dbReference type="SAM" id="Phobius"/>
    </source>
</evidence>
<evidence type="ECO:0000313" key="10">
    <source>
        <dbReference type="EMBL" id="EAQ11437.1"/>
    </source>
</evidence>
<keyword evidence="7 9" id="KW-0472">Membrane</keyword>
<evidence type="ECO:0000256" key="2">
    <source>
        <dbReference type="ARBA" id="ARBA00022448"/>
    </source>
</evidence>
<feature type="transmembrane region" description="Helical" evidence="9">
    <location>
        <begin position="12"/>
        <end position="33"/>
    </location>
</feature>
<evidence type="ECO:0000256" key="8">
    <source>
        <dbReference type="ARBA" id="ARBA00035655"/>
    </source>
</evidence>
<dbReference type="STRING" id="314271.RB2654_01710"/>
<dbReference type="PANTHER" id="PTHR30574">
    <property type="entry name" value="INNER MEMBRANE PROTEIN YEDE"/>
    <property type="match status" value="1"/>
</dbReference>
<keyword evidence="11" id="KW-1185">Reference proteome</keyword>
<keyword evidence="6 9" id="KW-1133">Transmembrane helix</keyword>
<gene>
    <name evidence="10" type="ORF">RB2654_01710</name>
</gene>
<comment type="caution">
    <text evidence="10">The sequence shown here is derived from an EMBL/GenBank/DDBJ whole genome shotgun (WGS) entry which is preliminary data.</text>
</comment>
<dbReference type="eggNOG" id="COG2391">
    <property type="taxonomic scope" value="Bacteria"/>
</dbReference>
<evidence type="ECO:0000313" key="11">
    <source>
        <dbReference type="Proteomes" id="UP000002931"/>
    </source>
</evidence>
<evidence type="ECO:0000256" key="1">
    <source>
        <dbReference type="ARBA" id="ARBA00004429"/>
    </source>
</evidence>
<evidence type="ECO:0000256" key="6">
    <source>
        <dbReference type="ARBA" id="ARBA00022989"/>
    </source>
</evidence>
<evidence type="ECO:0000256" key="7">
    <source>
        <dbReference type="ARBA" id="ARBA00023136"/>
    </source>
</evidence>
<dbReference type="RefSeq" id="WP_008328102.1">
    <property type="nucleotide sequence ID" value="NZ_CH902578.1"/>
</dbReference>
<evidence type="ECO:0000256" key="5">
    <source>
        <dbReference type="ARBA" id="ARBA00022692"/>
    </source>
</evidence>
<dbReference type="EMBL" id="AAMT01000015">
    <property type="protein sequence ID" value="EAQ11437.1"/>
    <property type="molecule type" value="Genomic_DNA"/>
</dbReference>
<keyword evidence="2" id="KW-0813">Transport</keyword>
<comment type="subcellular location">
    <subcellularLocation>
        <location evidence="1">Cell inner membrane</location>
        <topology evidence="1">Multi-pass membrane protein</topology>
    </subcellularLocation>
</comment>
<comment type="similarity">
    <text evidence="8">Belongs to the TsuA/YedE (TC 9.B.102) family.</text>
</comment>
<dbReference type="GO" id="GO:0005886">
    <property type="term" value="C:plasma membrane"/>
    <property type="evidence" value="ECO:0007669"/>
    <property type="project" value="UniProtKB-SubCell"/>
</dbReference>
<feature type="transmembrane region" description="Helical" evidence="9">
    <location>
        <begin position="122"/>
        <end position="140"/>
    </location>
</feature>
<protein>
    <submittedName>
        <fullName evidence="10">Putative membrane protein</fullName>
    </submittedName>
</protein>
<dbReference type="Proteomes" id="UP000002931">
    <property type="component" value="Unassembled WGS sequence"/>
</dbReference>
<sequence>MEVIETAFTPWASLIGGLLIGLGTVLLMAVRGNVLGATGILAGFMTPSSSSDWAWRAVMILGMISAPIAILLATGSFPAIEVPVNRWMMIVGGIIVGVGVTYGSGCTSGHGVCGVARLSPRSITATISFMLTAGITVYILRHVIGG</sequence>
<keyword evidence="4" id="KW-0997">Cell inner membrane</keyword>
<evidence type="ECO:0000256" key="4">
    <source>
        <dbReference type="ARBA" id="ARBA00022519"/>
    </source>
</evidence>
<dbReference type="HOGENOM" id="CLU_122700_1_0_5"/>
<dbReference type="AlphaFoldDB" id="A3VJT1"/>